<sequence>MALRFARLPIPTRLPITPRPFLRHHSSASRAGARIVHIAAQAEKPSAAEAGLPVVWALCAGLGVAAWRRAECSGDCVEELLVV</sequence>
<evidence type="ECO:0000313" key="1">
    <source>
        <dbReference type="EMBL" id="KAF2267552.1"/>
    </source>
</evidence>
<comment type="caution">
    <text evidence="1">The sequence shown here is derived from an EMBL/GenBank/DDBJ whole genome shotgun (WGS) entry which is preliminary data.</text>
</comment>
<accession>A0A9P4N5U9</accession>
<protein>
    <submittedName>
        <fullName evidence="1">Uncharacterized protein</fullName>
    </submittedName>
</protein>
<dbReference type="EMBL" id="ML986590">
    <property type="protein sequence ID" value="KAF2267552.1"/>
    <property type="molecule type" value="Genomic_DNA"/>
</dbReference>
<evidence type="ECO:0000313" key="2">
    <source>
        <dbReference type="Proteomes" id="UP000800093"/>
    </source>
</evidence>
<organism evidence="1 2">
    <name type="scientific">Lojkania enalia</name>
    <dbReference type="NCBI Taxonomy" id="147567"/>
    <lineage>
        <taxon>Eukaryota</taxon>
        <taxon>Fungi</taxon>
        <taxon>Dikarya</taxon>
        <taxon>Ascomycota</taxon>
        <taxon>Pezizomycotina</taxon>
        <taxon>Dothideomycetes</taxon>
        <taxon>Pleosporomycetidae</taxon>
        <taxon>Pleosporales</taxon>
        <taxon>Pleosporales incertae sedis</taxon>
        <taxon>Lojkania</taxon>
    </lineage>
</organism>
<gene>
    <name evidence="1" type="ORF">CC78DRAFT_530658</name>
</gene>
<keyword evidence="2" id="KW-1185">Reference proteome</keyword>
<proteinExistence type="predicted"/>
<reference evidence="2" key="1">
    <citation type="journal article" date="2020" name="Stud. Mycol.">
        <title>101 Dothideomycetes genomes: A test case for predicting lifestyles and emergence of pathogens.</title>
        <authorList>
            <person name="Haridas S."/>
            <person name="Albert R."/>
            <person name="Binder M."/>
            <person name="Bloem J."/>
            <person name="LaButti K."/>
            <person name="Salamov A."/>
            <person name="Andreopoulos B."/>
            <person name="Baker S."/>
            <person name="Barry K."/>
            <person name="Bills G."/>
            <person name="Bluhm B."/>
            <person name="Cannon C."/>
            <person name="Castanera R."/>
            <person name="Culley D."/>
            <person name="Daum C."/>
            <person name="Ezra D."/>
            <person name="Gonzalez J."/>
            <person name="Henrissat B."/>
            <person name="Kuo A."/>
            <person name="Liang C."/>
            <person name="Lipzen A."/>
            <person name="Lutzoni F."/>
            <person name="Magnuson J."/>
            <person name="Mondo S."/>
            <person name="Nolan M."/>
            <person name="Ohm R."/>
            <person name="Pangilinan J."/>
            <person name="Park H.-J."/>
            <person name="Ramirez L."/>
            <person name="Alfaro M."/>
            <person name="Sun H."/>
            <person name="Tritt A."/>
            <person name="Yoshinaga Y."/>
            <person name="Zwiers L.-H."/>
            <person name="Turgeon B."/>
            <person name="Goodwin S."/>
            <person name="Spatafora J."/>
            <person name="Crous P."/>
            <person name="Grigoriev I."/>
        </authorList>
    </citation>
    <scope>NUCLEOTIDE SEQUENCE [LARGE SCALE GENOMIC DNA]</scope>
    <source>
        <strain evidence="2">CBS 304.66</strain>
    </source>
</reference>
<dbReference type="Proteomes" id="UP000800093">
    <property type="component" value="Unassembled WGS sequence"/>
</dbReference>
<dbReference type="AlphaFoldDB" id="A0A9P4N5U9"/>
<name>A0A9P4N5U9_9PLEO</name>